<protein>
    <submittedName>
        <fullName evidence="3">Alanine acetyltransferase</fullName>
    </submittedName>
    <submittedName>
        <fullName evidence="2">Ribosomal-protein-alanine N-acetyltransferase</fullName>
    </submittedName>
</protein>
<keyword evidence="3" id="KW-0808">Transferase</keyword>
<name>A0A2K4X9F4_PSEVC</name>
<reference evidence="2 5" key="1">
    <citation type="submission" date="2015-06" db="EMBL/GenBank/DDBJ databases">
        <title>Genome sequence of Pseudoalteromonas carrageenovora.</title>
        <authorList>
            <person name="Xie B.-B."/>
            <person name="Rong J.-C."/>
            <person name="Qin Q.-L."/>
            <person name="Zhang Y.-Z."/>
        </authorList>
    </citation>
    <scope>NUCLEOTIDE SEQUENCE [LARGE SCALE GENOMIC DNA]</scope>
    <source>
        <strain evidence="2 5">IAM 12662</strain>
    </source>
</reference>
<keyword evidence="5" id="KW-1185">Reference proteome</keyword>
<dbReference type="OrthoDB" id="9801669at2"/>
<reference evidence="3 4" key="2">
    <citation type="submission" date="2017-11" db="EMBL/GenBank/DDBJ databases">
        <authorList>
            <person name="Han C.G."/>
        </authorList>
    </citation>
    <scope>NUCLEOTIDE SEQUENCE [LARGE SCALE GENOMIC DNA]</scope>
    <source>
        <strain evidence="4">ATCC 43555</strain>
        <strain evidence="3">ATCC43555</strain>
    </source>
</reference>
<dbReference type="GO" id="GO:0016747">
    <property type="term" value="F:acyltransferase activity, transferring groups other than amino-acyl groups"/>
    <property type="evidence" value="ECO:0007669"/>
    <property type="project" value="InterPro"/>
</dbReference>
<dbReference type="EMBL" id="AQGW01000020">
    <property type="protein sequence ID" value="MBE0383301.1"/>
    <property type="molecule type" value="Genomic_DNA"/>
</dbReference>
<evidence type="ECO:0000313" key="4">
    <source>
        <dbReference type="Proteomes" id="UP000238288"/>
    </source>
</evidence>
<dbReference type="Proteomes" id="UP000238288">
    <property type="component" value="Chromosome PCAR9a"/>
</dbReference>
<organism evidence="3 4">
    <name type="scientific">Pseudoalteromonas carrageenovora IAM 12662</name>
    <dbReference type="NCBI Taxonomy" id="1314868"/>
    <lineage>
        <taxon>Bacteria</taxon>
        <taxon>Pseudomonadati</taxon>
        <taxon>Pseudomonadota</taxon>
        <taxon>Gammaproteobacteria</taxon>
        <taxon>Alteromonadales</taxon>
        <taxon>Pseudoalteromonadaceae</taxon>
        <taxon>Pseudoalteromonas</taxon>
    </lineage>
</organism>
<evidence type="ECO:0000313" key="2">
    <source>
        <dbReference type="EMBL" id="MBE0383301.1"/>
    </source>
</evidence>
<dbReference type="PANTHER" id="PTHR43792">
    <property type="entry name" value="GNAT FAMILY, PUTATIVE (AFU_ORTHOLOGUE AFUA_3G00765)-RELATED-RELATED"/>
    <property type="match status" value="1"/>
</dbReference>
<sequence length="160" mass="18338">MFKTIELERVTLRLITHKHAPQLFTILNHPQVSEFNDYNTPLSKSQIKQLIQDDITAYYEGEVIRVAIEHNITGELMGTCGLYNLSACKSSAFIGFELHPNFWDKGVMFEVITGFIKTLKQHIGLKHLSAEVSAHNARSHNLLLKLGFSLREHSIWHKQL</sequence>
<dbReference type="EMBL" id="LT965928">
    <property type="protein sequence ID" value="SOU40958.1"/>
    <property type="molecule type" value="Genomic_DNA"/>
</dbReference>
<dbReference type="InterPro" id="IPR051531">
    <property type="entry name" value="N-acetyltransferase"/>
</dbReference>
<evidence type="ECO:0000313" key="5">
    <source>
        <dbReference type="Proteomes" id="UP000615003"/>
    </source>
</evidence>
<dbReference type="AlphaFoldDB" id="A0A2K4X9F4"/>
<dbReference type="InterPro" id="IPR000182">
    <property type="entry name" value="GNAT_dom"/>
</dbReference>
<evidence type="ECO:0000313" key="3">
    <source>
        <dbReference type="EMBL" id="SOU40958.1"/>
    </source>
</evidence>
<dbReference type="GeneID" id="93663614"/>
<feature type="domain" description="N-acetyltransferase" evidence="1">
    <location>
        <begin position="10"/>
        <end position="160"/>
    </location>
</feature>
<dbReference type="Pfam" id="PF13302">
    <property type="entry name" value="Acetyltransf_3"/>
    <property type="match status" value="1"/>
</dbReference>
<dbReference type="Proteomes" id="UP000615003">
    <property type="component" value="Unassembled WGS sequence"/>
</dbReference>
<dbReference type="PROSITE" id="PS51186">
    <property type="entry name" value="GNAT"/>
    <property type="match status" value="1"/>
</dbReference>
<proteinExistence type="predicted"/>
<dbReference type="InterPro" id="IPR016181">
    <property type="entry name" value="Acyl_CoA_acyltransferase"/>
</dbReference>
<dbReference type="Gene3D" id="3.40.630.30">
    <property type="match status" value="1"/>
</dbReference>
<evidence type="ECO:0000259" key="1">
    <source>
        <dbReference type="PROSITE" id="PS51186"/>
    </source>
</evidence>
<accession>A0A2K4X9F4</accession>
<dbReference type="RefSeq" id="WP_058550067.1">
    <property type="nucleotide sequence ID" value="NZ_AQGW01000020.1"/>
</dbReference>
<dbReference type="SUPFAM" id="SSF55729">
    <property type="entry name" value="Acyl-CoA N-acyltransferases (Nat)"/>
    <property type="match status" value="1"/>
</dbReference>
<gene>
    <name evidence="3" type="ORF">PCAR9_A30123</name>
    <name evidence="2" type="ORF">PCARR_a1620</name>
</gene>